<dbReference type="GO" id="GO:0016853">
    <property type="term" value="F:isomerase activity"/>
    <property type="evidence" value="ECO:0007669"/>
    <property type="project" value="UniProtKB-KW"/>
</dbReference>
<dbReference type="EMBL" id="FQXJ01000023">
    <property type="protein sequence ID" value="SHI71742.1"/>
    <property type="molecule type" value="Genomic_DNA"/>
</dbReference>
<dbReference type="Pfam" id="PF01261">
    <property type="entry name" value="AP_endonuc_2"/>
    <property type="match status" value="1"/>
</dbReference>
<keyword evidence="2" id="KW-0413">Isomerase</keyword>
<accession>A0A1M6DES3</accession>
<dbReference type="PANTHER" id="PTHR12110">
    <property type="entry name" value="HYDROXYPYRUVATE ISOMERASE"/>
    <property type="match status" value="1"/>
</dbReference>
<sequence>MKNQEIDHYPLGIFSWFGYVLPFQERIRLIKEAGFASTSIWWEDEDKPWPMKKESMPQLVRDMGILVENIHVPFNESGALWSEQKSVRTNIIESHLTWLNACADHQIPTMVMHLTEQGNHPAPNRSGLESMLELVKVAEGLGVKIAIENTLRSDNVPYILERIDSEYLGFCYDSSHYNLTDKLDFYLLDRYGGRLVSTHLSDNDGLKDRHWLPGQGIIDWTKVANHFPTSYRGCLTLEAYATKEEREDSPQNFLEKAYQSAVRIRDIITEEAK</sequence>
<dbReference type="AlphaFoldDB" id="A0A1M6DES3"/>
<dbReference type="InterPro" id="IPR036237">
    <property type="entry name" value="Xyl_isomerase-like_sf"/>
</dbReference>
<dbReference type="STRING" id="1121420.SAMN02746098_04525"/>
<evidence type="ECO:0000259" key="1">
    <source>
        <dbReference type="Pfam" id="PF01261"/>
    </source>
</evidence>
<name>A0A1M6DES3_9FIRM</name>
<dbReference type="Proteomes" id="UP000183954">
    <property type="component" value="Unassembled WGS sequence"/>
</dbReference>
<dbReference type="SUPFAM" id="SSF51658">
    <property type="entry name" value="Xylose isomerase-like"/>
    <property type="match status" value="1"/>
</dbReference>
<evidence type="ECO:0000313" key="3">
    <source>
        <dbReference type="Proteomes" id="UP000183954"/>
    </source>
</evidence>
<evidence type="ECO:0000313" key="2">
    <source>
        <dbReference type="EMBL" id="SHI71742.1"/>
    </source>
</evidence>
<protein>
    <submittedName>
        <fullName evidence="2">Sugar phosphate isomerase/epimerase</fullName>
    </submittedName>
</protein>
<dbReference type="InterPro" id="IPR013022">
    <property type="entry name" value="Xyl_isomerase-like_TIM-brl"/>
</dbReference>
<keyword evidence="3" id="KW-1185">Reference proteome</keyword>
<reference evidence="3" key="1">
    <citation type="submission" date="2016-11" db="EMBL/GenBank/DDBJ databases">
        <authorList>
            <person name="Varghese N."/>
            <person name="Submissions S."/>
        </authorList>
    </citation>
    <scope>NUCLEOTIDE SEQUENCE [LARGE SCALE GENOMIC DNA]</scope>
    <source>
        <strain evidence="3">DSM 15449</strain>
    </source>
</reference>
<organism evidence="2 3">
    <name type="scientific">Desulfosporosinus lacus DSM 15449</name>
    <dbReference type="NCBI Taxonomy" id="1121420"/>
    <lineage>
        <taxon>Bacteria</taxon>
        <taxon>Bacillati</taxon>
        <taxon>Bacillota</taxon>
        <taxon>Clostridia</taxon>
        <taxon>Eubacteriales</taxon>
        <taxon>Desulfitobacteriaceae</taxon>
        <taxon>Desulfosporosinus</taxon>
    </lineage>
</organism>
<feature type="domain" description="Xylose isomerase-like TIM barrel" evidence="1">
    <location>
        <begin position="27"/>
        <end position="245"/>
    </location>
</feature>
<proteinExistence type="predicted"/>
<dbReference type="Gene3D" id="3.20.20.150">
    <property type="entry name" value="Divalent-metal-dependent TIM barrel enzymes"/>
    <property type="match status" value="1"/>
</dbReference>
<dbReference type="PANTHER" id="PTHR12110:SF53">
    <property type="entry name" value="BLR5974 PROTEIN"/>
    <property type="match status" value="1"/>
</dbReference>
<gene>
    <name evidence="2" type="ORF">SAMN02746098_04525</name>
</gene>
<dbReference type="InterPro" id="IPR050312">
    <property type="entry name" value="IolE/XylAMocC-like"/>
</dbReference>
<dbReference type="RefSeq" id="WP_242947673.1">
    <property type="nucleotide sequence ID" value="NZ_FQXJ01000023.1"/>
</dbReference>